<gene>
    <name evidence="8" type="ORF">ACFPGP_00755</name>
</gene>
<feature type="transmembrane region" description="Helical" evidence="6">
    <location>
        <begin position="83"/>
        <end position="104"/>
    </location>
</feature>
<dbReference type="CDD" id="cd07042">
    <property type="entry name" value="STAS_SulP_like_sulfate_transporter"/>
    <property type="match status" value="1"/>
</dbReference>
<evidence type="ECO:0000256" key="5">
    <source>
        <dbReference type="SAM" id="MobiDB-lite"/>
    </source>
</evidence>
<feature type="transmembrane region" description="Helical" evidence="6">
    <location>
        <begin position="191"/>
        <end position="207"/>
    </location>
</feature>
<dbReference type="InterPro" id="IPR001902">
    <property type="entry name" value="SLC26A/SulP_fam"/>
</dbReference>
<feature type="transmembrane region" description="Helical" evidence="6">
    <location>
        <begin position="143"/>
        <end position="164"/>
    </location>
</feature>
<keyword evidence="3 6" id="KW-1133">Transmembrane helix</keyword>
<keyword evidence="2 6" id="KW-0812">Transmembrane</keyword>
<feature type="transmembrane region" description="Helical" evidence="6">
    <location>
        <begin position="337"/>
        <end position="357"/>
    </location>
</feature>
<dbReference type="InterPro" id="IPR011547">
    <property type="entry name" value="SLC26A/SulP_dom"/>
</dbReference>
<name>A0ABW0BDY2_9ACTN</name>
<reference evidence="9" key="1">
    <citation type="journal article" date="2019" name="Int. J. Syst. Evol. Microbiol.">
        <title>The Global Catalogue of Microorganisms (GCM) 10K type strain sequencing project: providing services to taxonomists for standard genome sequencing and annotation.</title>
        <authorList>
            <consortium name="The Broad Institute Genomics Platform"/>
            <consortium name="The Broad Institute Genome Sequencing Center for Infectious Disease"/>
            <person name="Wu L."/>
            <person name="Ma J."/>
        </authorList>
    </citation>
    <scope>NUCLEOTIDE SEQUENCE [LARGE SCALE GENOMIC DNA]</scope>
    <source>
        <strain evidence="9">DFY41</strain>
    </source>
</reference>
<evidence type="ECO:0000256" key="1">
    <source>
        <dbReference type="ARBA" id="ARBA00004141"/>
    </source>
</evidence>
<dbReference type="PROSITE" id="PS50801">
    <property type="entry name" value="STAS"/>
    <property type="match status" value="1"/>
</dbReference>
<feature type="transmembrane region" description="Helical" evidence="6">
    <location>
        <begin position="214"/>
        <end position="235"/>
    </location>
</feature>
<dbReference type="Pfam" id="PF01740">
    <property type="entry name" value="STAS"/>
    <property type="match status" value="1"/>
</dbReference>
<dbReference type="Pfam" id="PF00916">
    <property type="entry name" value="Sulfate_transp"/>
    <property type="match status" value="1"/>
</dbReference>
<feature type="domain" description="STAS" evidence="7">
    <location>
        <begin position="450"/>
        <end position="564"/>
    </location>
</feature>
<evidence type="ECO:0000256" key="2">
    <source>
        <dbReference type="ARBA" id="ARBA00022692"/>
    </source>
</evidence>
<feature type="transmembrane region" description="Helical" evidence="6">
    <location>
        <begin position="394"/>
        <end position="425"/>
    </location>
</feature>
<dbReference type="SUPFAM" id="SSF52091">
    <property type="entry name" value="SpoIIaa-like"/>
    <property type="match status" value="1"/>
</dbReference>
<dbReference type="Proteomes" id="UP001596087">
    <property type="component" value="Unassembled WGS sequence"/>
</dbReference>
<feature type="transmembrane region" description="Helical" evidence="6">
    <location>
        <begin position="59"/>
        <end position="76"/>
    </location>
</feature>
<comment type="subcellular location">
    <subcellularLocation>
        <location evidence="1">Membrane</location>
        <topology evidence="1">Multi-pass membrane protein</topology>
    </subcellularLocation>
</comment>
<dbReference type="NCBIfam" id="TIGR00815">
    <property type="entry name" value="sulP"/>
    <property type="match status" value="1"/>
</dbReference>
<organism evidence="8 9">
    <name type="scientific">Nocardioides taihuensis</name>
    <dbReference type="NCBI Taxonomy" id="1835606"/>
    <lineage>
        <taxon>Bacteria</taxon>
        <taxon>Bacillati</taxon>
        <taxon>Actinomycetota</taxon>
        <taxon>Actinomycetes</taxon>
        <taxon>Propionibacteriales</taxon>
        <taxon>Nocardioidaceae</taxon>
        <taxon>Nocardioides</taxon>
    </lineage>
</organism>
<evidence type="ECO:0000313" key="8">
    <source>
        <dbReference type="EMBL" id="MFC5175177.1"/>
    </source>
</evidence>
<dbReference type="PANTHER" id="PTHR11814">
    <property type="entry name" value="SULFATE TRANSPORTER"/>
    <property type="match status" value="1"/>
</dbReference>
<feature type="transmembrane region" description="Helical" evidence="6">
    <location>
        <begin position="261"/>
        <end position="283"/>
    </location>
</feature>
<evidence type="ECO:0000259" key="7">
    <source>
        <dbReference type="PROSITE" id="PS50801"/>
    </source>
</evidence>
<evidence type="ECO:0000256" key="4">
    <source>
        <dbReference type="ARBA" id="ARBA00023136"/>
    </source>
</evidence>
<accession>A0ABW0BDY2</accession>
<dbReference type="RefSeq" id="WP_378585538.1">
    <property type="nucleotide sequence ID" value="NZ_JBHSKD010000002.1"/>
</dbReference>
<dbReference type="InterPro" id="IPR002645">
    <property type="entry name" value="STAS_dom"/>
</dbReference>
<dbReference type="EMBL" id="JBHSKD010000002">
    <property type="protein sequence ID" value="MFC5175177.1"/>
    <property type="molecule type" value="Genomic_DNA"/>
</dbReference>
<evidence type="ECO:0000313" key="9">
    <source>
        <dbReference type="Proteomes" id="UP001596087"/>
    </source>
</evidence>
<evidence type="ECO:0000256" key="3">
    <source>
        <dbReference type="ARBA" id="ARBA00022989"/>
    </source>
</evidence>
<keyword evidence="4 6" id="KW-0472">Membrane</keyword>
<feature type="transmembrane region" description="Helical" evidence="6">
    <location>
        <begin position="110"/>
        <end position="136"/>
    </location>
</feature>
<dbReference type="Gene3D" id="3.30.750.24">
    <property type="entry name" value="STAS domain"/>
    <property type="match status" value="1"/>
</dbReference>
<dbReference type="InterPro" id="IPR036513">
    <property type="entry name" value="STAS_dom_sf"/>
</dbReference>
<comment type="caution">
    <text evidence="8">The sequence shown here is derived from an EMBL/GenBank/DDBJ whole genome shotgun (WGS) entry which is preliminary data.</text>
</comment>
<feature type="region of interest" description="Disordered" evidence="5">
    <location>
        <begin position="588"/>
        <end position="613"/>
    </location>
</feature>
<feature type="compositionally biased region" description="Pro residues" evidence="5">
    <location>
        <begin position="604"/>
        <end position="613"/>
    </location>
</feature>
<sequence>MSDDTKAGSGRSWRRLPIVTWLPRYERGWLRGDAAAGAVVAALAVPQALGYASIAGAPVQVGLYSVPVALVVYAVFGSSRQLVVGPVSTVSVLSGSLLAGFGVAGTAQAASYTAALALGAGVVLVVAGFLGIGWMAEFLSKPIVTGFVLGLTILVILGEVPHLLGVPTPQGQVVERLGALGSSLTHGDGDPATMVVSAVALVLLFGGQRVVPRFPWALLVLVLGLVASSALDLAARGVEVVGTVPRGLPTPGIPSVASEDLWRLLAAGAALALVGLAEGLSAARLFAGQGDYRIDADQELVASGAANIACGLCGGIGVAGSLSKTAAADDARGRTQLTGVTAAALALLVIVAIAPVLSDLPRAVLSAIVVNAVWKLMDWGALPRYAQVRRNDVMAALIAATGVLVFGPLNGLLLAVAASVVGLVYRSSRVDVEVMGKVPHEKAAWGSIRDHAERPTYPWVLVLRVDAPMFWVTAAPIQDAVLSRVEAVPGTRVVVLDLEATNQMDVTSVDALSHLLRALHQRGIDLYLVRVMWPVRQALRSSGLMDQVGEDHLWHSISQGVREARRVHGLAELPAGPGVHGVELEAAEGAEEHIAARTPEPEPDPPPSSRRRT</sequence>
<evidence type="ECO:0000256" key="6">
    <source>
        <dbReference type="SAM" id="Phobius"/>
    </source>
</evidence>
<keyword evidence="9" id="KW-1185">Reference proteome</keyword>
<protein>
    <submittedName>
        <fullName evidence="8">SulP family inorganic anion transporter</fullName>
    </submittedName>
</protein>
<proteinExistence type="predicted"/>